<dbReference type="Pfam" id="PF01062">
    <property type="entry name" value="Bestrophin"/>
    <property type="match status" value="1"/>
</dbReference>
<evidence type="ECO:0000256" key="2">
    <source>
        <dbReference type="ARBA" id="ARBA00022692"/>
    </source>
</evidence>
<dbReference type="AlphaFoldDB" id="W2TWE1"/>
<sequence length="250" mass="29089">MNKEKQQQKLGRVMTNAGEKQADKQQRQSFALRKSLSLNSLNAQVKKAVEGKRTLISLMWLMAIFTSTWCTCMFSQGIVSWMPPSDIKIFVEAYSELTIFTTAFAIITTVYRTNHFLSEEQRRFWDNLSALFDQKLDYIPLTFMLGFFVTIIVSRWNEYFNNIGWVDNTALVMSTYLRGNDEKSRMMRRNVIRYMVLTQELLICTSVLKKTVFSSMGRRHPGTAFPEYATFTSGQQLGVLRRHQNYLSVE</sequence>
<dbReference type="GO" id="GO:0005886">
    <property type="term" value="C:plasma membrane"/>
    <property type="evidence" value="ECO:0007669"/>
    <property type="project" value="UniProtKB-SubCell"/>
</dbReference>
<evidence type="ECO:0000256" key="3">
    <source>
        <dbReference type="ARBA" id="ARBA00022989"/>
    </source>
</evidence>
<dbReference type="OrthoDB" id="201595at2759"/>
<evidence type="ECO:0000256" key="7">
    <source>
        <dbReference type="SAM" id="MobiDB-lite"/>
    </source>
</evidence>
<dbReference type="GO" id="GO:0034707">
    <property type="term" value="C:chloride channel complex"/>
    <property type="evidence" value="ECO:0007669"/>
    <property type="project" value="UniProtKB-KW"/>
</dbReference>
<keyword evidence="3 6" id="KW-1133">Transmembrane helix</keyword>
<keyword evidence="2 6" id="KW-0812">Transmembrane</keyword>
<evidence type="ECO:0000313" key="8">
    <source>
        <dbReference type="EMBL" id="ETN85376.1"/>
    </source>
</evidence>
<gene>
    <name evidence="8" type="ORF">NECAME_16787</name>
</gene>
<comment type="subcellular location">
    <subcellularLocation>
        <location evidence="6">Cell membrane</location>
        <topology evidence="6">Multi-pass membrane protein</topology>
    </subcellularLocation>
    <subcellularLocation>
        <location evidence="1">Membrane</location>
    </subcellularLocation>
</comment>
<evidence type="ECO:0000256" key="4">
    <source>
        <dbReference type="ARBA" id="ARBA00023136"/>
    </source>
</evidence>
<dbReference type="InterPro" id="IPR021134">
    <property type="entry name" value="Bestrophin-like"/>
</dbReference>
<reference evidence="9" key="1">
    <citation type="journal article" date="2014" name="Nat. Genet.">
        <title>Genome of the human hookworm Necator americanus.</title>
        <authorList>
            <person name="Tang Y.T."/>
            <person name="Gao X."/>
            <person name="Rosa B.A."/>
            <person name="Abubucker S."/>
            <person name="Hallsworth-Pepin K."/>
            <person name="Martin J."/>
            <person name="Tyagi R."/>
            <person name="Heizer E."/>
            <person name="Zhang X."/>
            <person name="Bhonagiri-Palsikar V."/>
            <person name="Minx P."/>
            <person name="Warren W.C."/>
            <person name="Wang Q."/>
            <person name="Zhan B."/>
            <person name="Hotez P.J."/>
            <person name="Sternberg P.W."/>
            <person name="Dougall A."/>
            <person name="Gaze S.T."/>
            <person name="Mulvenna J."/>
            <person name="Sotillo J."/>
            <person name="Ranganathan S."/>
            <person name="Rabelo E.M."/>
            <person name="Wilson R.K."/>
            <person name="Felgner P.L."/>
            <person name="Bethony J."/>
            <person name="Hawdon J.M."/>
            <person name="Gasser R.B."/>
            <person name="Loukas A."/>
            <person name="Mitreva M."/>
        </authorList>
    </citation>
    <scope>NUCLEOTIDE SEQUENCE [LARGE SCALE GENOMIC DNA]</scope>
</reference>
<dbReference type="Proteomes" id="UP000053676">
    <property type="component" value="Unassembled WGS sequence"/>
</dbReference>
<feature type="transmembrane region" description="Helical" evidence="6">
    <location>
        <begin position="138"/>
        <end position="156"/>
    </location>
</feature>
<keyword evidence="6" id="KW-0407">Ion channel</keyword>
<accession>W2TWE1</accession>
<proteinExistence type="inferred from homology"/>
<protein>
    <recommendedName>
        <fullName evidence="6">Bestrophin homolog</fullName>
    </recommendedName>
</protein>
<keyword evidence="6" id="KW-0869">Chloride channel</keyword>
<evidence type="ECO:0000256" key="1">
    <source>
        <dbReference type="ARBA" id="ARBA00004370"/>
    </source>
</evidence>
<dbReference type="STRING" id="51031.W2TWE1"/>
<dbReference type="GO" id="GO:0005254">
    <property type="term" value="F:chloride channel activity"/>
    <property type="evidence" value="ECO:0007669"/>
    <property type="project" value="UniProtKB-KW"/>
</dbReference>
<dbReference type="PANTHER" id="PTHR10736">
    <property type="entry name" value="BESTROPHIN"/>
    <property type="match status" value="1"/>
</dbReference>
<feature type="region of interest" description="Disordered" evidence="7">
    <location>
        <begin position="1"/>
        <end position="24"/>
    </location>
</feature>
<keyword evidence="4 6" id="KW-0472">Membrane</keyword>
<name>W2TWE1_NECAM</name>
<evidence type="ECO:0000256" key="5">
    <source>
        <dbReference type="ARBA" id="ARBA00034769"/>
    </source>
</evidence>
<keyword evidence="9" id="KW-1185">Reference proteome</keyword>
<dbReference type="KEGG" id="nai:NECAME_16787"/>
<comment type="similarity">
    <text evidence="5 6">Belongs to the anion channel-forming bestrophin (TC 1.A.46) family. Calcium-sensitive chloride channel subfamily.</text>
</comment>
<feature type="transmembrane region" description="Helical" evidence="6">
    <location>
        <begin position="99"/>
        <end position="117"/>
    </location>
</feature>
<evidence type="ECO:0000313" key="9">
    <source>
        <dbReference type="Proteomes" id="UP000053676"/>
    </source>
</evidence>
<feature type="transmembrane region" description="Helical" evidence="6">
    <location>
        <begin position="162"/>
        <end position="179"/>
    </location>
</feature>
<keyword evidence="6" id="KW-1003">Cell membrane</keyword>
<keyword evidence="6" id="KW-0406">Ion transport</keyword>
<dbReference type="InterPro" id="IPR000615">
    <property type="entry name" value="Bestrophin"/>
</dbReference>
<organism evidence="8 9">
    <name type="scientific">Necator americanus</name>
    <name type="common">Human hookworm</name>
    <dbReference type="NCBI Taxonomy" id="51031"/>
    <lineage>
        <taxon>Eukaryota</taxon>
        <taxon>Metazoa</taxon>
        <taxon>Ecdysozoa</taxon>
        <taxon>Nematoda</taxon>
        <taxon>Chromadorea</taxon>
        <taxon>Rhabditida</taxon>
        <taxon>Rhabditina</taxon>
        <taxon>Rhabditomorpha</taxon>
        <taxon>Strongyloidea</taxon>
        <taxon>Ancylostomatidae</taxon>
        <taxon>Bunostominae</taxon>
        <taxon>Necator</taxon>
    </lineage>
</organism>
<keyword evidence="6" id="KW-0813">Transport</keyword>
<comment type="function">
    <text evidence="6">Forms chloride channels.</text>
</comment>
<dbReference type="PANTHER" id="PTHR10736:SF63">
    <property type="entry name" value="BESTROPHIN HOMOLOG-RELATED"/>
    <property type="match status" value="1"/>
</dbReference>
<dbReference type="EMBL" id="KI657737">
    <property type="protein sequence ID" value="ETN85376.1"/>
    <property type="molecule type" value="Genomic_DNA"/>
</dbReference>
<feature type="transmembrane region" description="Helical" evidence="6">
    <location>
        <begin position="55"/>
        <end position="79"/>
    </location>
</feature>
<evidence type="ECO:0000256" key="6">
    <source>
        <dbReference type="RuleBase" id="RU363126"/>
    </source>
</evidence>
<keyword evidence="6" id="KW-0868">Chloride</keyword>